<evidence type="ECO:0000256" key="2">
    <source>
        <dbReference type="SAM" id="MobiDB-lite"/>
    </source>
</evidence>
<accession>A0AAV9VPE5</accession>
<evidence type="ECO:0000259" key="3">
    <source>
        <dbReference type="PROSITE" id="PS50157"/>
    </source>
</evidence>
<keyword evidence="1" id="KW-0862">Zinc</keyword>
<dbReference type="PROSITE" id="PS00028">
    <property type="entry name" value="ZINC_FINGER_C2H2_1"/>
    <property type="match status" value="1"/>
</dbReference>
<keyword evidence="1" id="KW-0863">Zinc-finger</keyword>
<dbReference type="GO" id="GO:0008270">
    <property type="term" value="F:zinc ion binding"/>
    <property type="evidence" value="ECO:0007669"/>
    <property type="project" value="UniProtKB-KW"/>
</dbReference>
<keyword evidence="1" id="KW-0479">Metal-binding</keyword>
<protein>
    <recommendedName>
        <fullName evidence="3">C2H2-type domain-containing protein</fullName>
    </recommendedName>
</protein>
<feature type="compositionally biased region" description="Basic and acidic residues" evidence="2">
    <location>
        <begin position="305"/>
        <end position="315"/>
    </location>
</feature>
<feature type="compositionally biased region" description="Acidic residues" evidence="2">
    <location>
        <begin position="620"/>
        <end position="631"/>
    </location>
</feature>
<keyword evidence="5" id="KW-1185">Reference proteome</keyword>
<dbReference type="PROSITE" id="PS50157">
    <property type="entry name" value="ZINC_FINGER_C2H2_2"/>
    <property type="match status" value="1"/>
</dbReference>
<evidence type="ECO:0000313" key="4">
    <source>
        <dbReference type="EMBL" id="KAK6363587.1"/>
    </source>
</evidence>
<comment type="caution">
    <text evidence="4">The sequence shown here is derived from an EMBL/GenBank/DDBJ whole genome shotgun (WGS) entry which is preliminary data.</text>
</comment>
<feature type="region of interest" description="Disordered" evidence="2">
    <location>
        <begin position="557"/>
        <end position="631"/>
    </location>
</feature>
<proteinExistence type="predicted"/>
<dbReference type="InterPro" id="IPR013087">
    <property type="entry name" value="Znf_C2H2_type"/>
</dbReference>
<gene>
    <name evidence="4" type="ORF">TWF730_001011</name>
</gene>
<evidence type="ECO:0000256" key="1">
    <source>
        <dbReference type="PROSITE-ProRule" id="PRU00042"/>
    </source>
</evidence>
<dbReference type="AlphaFoldDB" id="A0AAV9VPE5"/>
<feature type="region of interest" description="Disordered" evidence="2">
    <location>
        <begin position="372"/>
        <end position="467"/>
    </location>
</feature>
<name>A0AAV9VPE5_9PEZI</name>
<dbReference type="EMBL" id="JAVHNS010000001">
    <property type="protein sequence ID" value="KAK6363587.1"/>
    <property type="molecule type" value="Genomic_DNA"/>
</dbReference>
<evidence type="ECO:0000313" key="5">
    <source>
        <dbReference type="Proteomes" id="UP001373714"/>
    </source>
</evidence>
<sequence>MAAADRPISLLTLSTMCRFGLGKRSFGSRPPQTRSYHIIFQLFNTDEYDTFPLPPSRVLPLVGSNCLTGWAFGEVEILYCLGLESGRCVGFLPNVVLPFPPQKKKMCARIFSGALQHDDSDVLALIVVRKLLPTSRQADLNGDDDYQVAHPPRIPHSITSPIPPASAAVPIKSGHRSHHAHSLGTTNTTHRVTRRKSMSSSAVAHSVAVAAIKEAAANGSLDSSPINFDLKQEVLHSPNLKPLDGQSDIIADYPSPPSSFPSHGVSALSSGFRKSFGTTLKETVSENAIGEESESLSGSLRKNRRPSDGPDDGQHVKGELKCEHCGKGYKHSSCLTKHLWEHTPEWSYTSKLLISKHQQVQLLEAASILVSMKPNTPPTSASSTASYGMMHDSSNDSTSEDSPPPMPERMSSPQPGGRSRALSSAGQPTRRHGSHSRAAAPYSRSYQHPPMGSSFGGKSVTPVASPGSMRPVSVIPSGLLSPRSIATSGQDDESLAAAVQMLSCSFGGTPVLGPTKTALKNGNVPSLPLASPPNDLRGLGSPRTLTADYITSNPVAQQSGIRGTAGHLESEDVEMDDSDHDQAGRSAQSPSYRVRFNGPEVVVEDNDEEDKAAMRAKHDDEEDGVFGNMEE</sequence>
<dbReference type="Proteomes" id="UP001373714">
    <property type="component" value="Unassembled WGS sequence"/>
</dbReference>
<reference evidence="4 5" key="1">
    <citation type="submission" date="2019-10" db="EMBL/GenBank/DDBJ databases">
        <authorList>
            <person name="Palmer J.M."/>
        </authorList>
    </citation>
    <scope>NUCLEOTIDE SEQUENCE [LARGE SCALE GENOMIC DNA]</scope>
    <source>
        <strain evidence="4 5">TWF730</strain>
    </source>
</reference>
<feature type="region of interest" description="Disordered" evidence="2">
    <location>
        <begin position="284"/>
        <end position="315"/>
    </location>
</feature>
<feature type="domain" description="C2H2-type" evidence="3">
    <location>
        <begin position="320"/>
        <end position="347"/>
    </location>
</feature>
<organism evidence="4 5">
    <name type="scientific">Orbilia blumenaviensis</name>
    <dbReference type="NCBI Taxonomy" id="1796055"/>
    <lineage>
        <taxon>Eukaryota</taxon>
        <taxon>Fungi</taxon>
        <taxon>Dikarya</taxon>
        <taxon>Ascomycota</taxon>
        <taxon>Pezizomycotina</taxon>
        <taxon>Orbiliomycetes</taxon>
        <taxon>Orbiliales</taxon>
        <taxon>Orbiliaceae</taxon>
        <taxon>Orbilia</taxon>
    </lineage>
</organism>